<accession>A0AAE1RSW1</accession>
<dbReference type="Proteomes" id="UP001291623">
    <property type="component" value="Unassembled WGS sequence"/>
</dbReference>
<comment type="caution">
    <text evidence="2">The sequence shown here is derived from an EMBL/GenBank/DDBJ whole genome shotgun (WGS) entry which is preliminary data.</text>
</comment>
<name>A0AAE1RSW1_9SOLA</name>
<evidence type="ECO:0000313" key="2">
    <source>
        <dbReference type="EMBL" id="KAK4357256.1"/>
    </source>
</evidence>
<sequence length="199" mass="23275">MNEYNEFNTESVGSHNGGEDIHIDGQAEETSACSGESEEVYSDDQILTGPKRGVSVVFENTVHKYCIWHIFTKLPMRLKVTDDQYKEAKNEFKSIALSSITRVRAYVGSTLKQFVQHYELALRDKNEKELASEYQFRYTKTRYNEPAVDGVEKYDITDTLIKNDFYGNEFFFRNYPWERMSFELLVDVLQKDMKQPILN</sequence>
<gene>
    <name evidence="2" type="ORF">RND71_022866</name>
</gene>
<evidence type="ECO:0000256" key="1">
    <source>
        <dbReference type="SAM" id="MobiDB-lite"/>
    </source>
</evidence>
<evidence type="ECO:0008006" key="4">
    <source>
        <dbReference type="Google" id="ProtNLM"/>
    </source>
</evidence>
<dbReference type="AlphaFoldDB" id="A0AAE1RSW1"/>
<reference evidence="2" key="1">
    <citation type="submission" date="2023-12" db="EMBL/GenBank/DDBJ databases">
        <title>Genome assembly of Anisodus tanguticus.</title>
        <authorList>
            <person name="Wang Y.-J."/>
        </authorList>
    </citation>
    <scope>NUCLEOTIDE SEQUENCE</scope>
    <source>
        <strain evidence="2">KB-2021</strain>
        <tissue evidence="2">Leaf</tissue>
    </source>
</reference>
<protein>
    <recommendedName>
        <fullName evidence="4">Protein FAR1-RELATED SEQUENCE</fullName>
    </recommendedName>
</protein>
<organism evidence="2 3">
    <name type="scientific">Anisodus tanguticus</name>
    <dbReference type="NCBI Taxonomy" id="243964"/>
    <lineage>
        <taxon>Eukaryota</taxon>
        <taxon>Viridiplantae</taxon>
        <taxon>Streptophyta</taxon>
        <taxon>Embryophyta</taxon>
        <taxon>Tracheophyta</taxon>
        <taxon>Spermatophyta</taxon>
        <taxon>Magnoliopsida</taxon>
        <taxon>eudicotyledons</taxon>
        <taxon>Gunneridae</taxon>
        <taxon>Pentapetalae</taxon>
        <taxon>asterids</taxon>
        <taxon>lamiids</taxon>
        <taxon>Solanales</taxon>
        <taxon>Solanaceae</taxon>
        <taxon>Solanoideae</taxon>
        <taxon>Hyoscyameae</taxon>
        <taxon>Anisodus</taxon>
    </lineage>
</organism>
<proteinExistence type="predicted"/>
<dbReference type="EMBL" id="JAVYJV010000012">
    <property type="protein sequence ID" value="KAK4357256.1"/>
    <property type="molecule type" value="Genomic_DNA"/>
</dbReference>
<feature type="region of interest" description="Disordered" evidence="1">
    <location>
        <begin position="1"/>
        <end position="22"/>
    </location>
</feature>
<feature type="compositionally biased region" description="Polar residues" evidence="1">
    <location>
        <begin position="1"/>
        <end position="14"/>
    </location>
</feature>
<keyword evidence="3" id="KW-1185">Reference proteome</keyword>
<evidence type="ECO:0000313" key="3">
    <source>
        <dbReference type="Proteomes" id="UP001291623"/>
    </source>
</evidence>